<dbReference type="AlphaFoldDB" id="A0AAW0FJX8"/>
<dbReference type="Proteomes" id="UP001385951">
    <property type="component" value="Unassembled WGS sequence"/>
</dbReference>
<evidence type="ECO:0000313" key="2">
    <source>
        <dbReference type="EMBL" id="KAK7680482.1"/>
    </source>
</evidence>
<sequence>MAVPPRRIKPEPFSQQLDMIEKHLIELQTQPLKNYTKNQIPRRQSQVSKNRSSKYVPIQNPQVAQSSFDPFLSLNQLDLTGGILNDLDQDLTITNPNPTRLNLSTPGWSNGINQNIWGTNTQSRFSDATVWG</sequence>
<feature type="region of interest" description="Disordered" evidence="1">
    <location>
        <begin position="35"/>
        <end position="54"/>
    </location>
</feature>
<organism evidence="2 3">
    <name type="scientific">Cerrena zonata</name>
    <dbReference type="NCBI Taxonomy" id="2478898"/>
    <lineage>
        <taxon>Eukaryota</taxon>
        <taxon>Fungi</taxon>
        <taxon>Dikarya</taxon>
        <taxon>Basidiomycota</taxon>
        <taxon>Agaricomycotina</taxon>
        <taxon>Agaricomycetes</taxon>
        <taxon>Polyporales</taxon>
        <taxon>Cerrenaceae</taxon>
        <taxon>Cerrena</taxon>
    </lineage>
</organism>
<protein>
    <submittedName>
        <fullName evidence="2">Uncharacterized protein</fullName>
    </submittedName>
</protein>
<comment type="caution">
    <text evidence="2">The sequence shown here is derived from an EMBL/GenBank/DDBJ whole genome shotgun (WGS) entry which is preliminary data.</text>
</comment>
<keyword evidence="3" id="KW-1185">Reference proteome</keyword>
<proteinExistence type="predicted"/>
<dbReference type="EMBL" id="JASBNA010000049">
    <property type="protein sequence ID" value="KAK7680482.1"/>
    <property type="molecule type" value="Genomic_DNA"/>
</dbReference>
<evidence type="ECO:0000256" key="1">
    <source>
        <dbReference type="SAM" id="MobiDB-lite"/>
    </source>
</evidence>
<gene>
    <name evidence="2" type="ORF">QCA50_016481</name>
</gene>
<name>A0AAW0FJX8_9APHY</name>
<reference evidence="2 3" key="1">
    <citation type="submission" date="2022-09" db="EMBL/GenBank/DDBJ databases">
        <authorList>
            <person name="Palmer J.M."/>
        </authorList>
    </citation>
    <scope>NUCLEOTIDE SEQUENCE [LARGE SCALE GENOMIC DNA]</scope>
    <source>
        <strain evidence="2 3">DSM 7382</strain>
    </source>
</reference>
<accession>A0AAW0FJX8</accession>
<feature type="compositionally biased region" description="Polar residues" evidence="1">
    <location>
        <begin position="35"/>
        <end position="50"/>
    </location>
</feature>
<evidence type="ECO:0000313" key="3">
    <source>
        <dbReference type="Proteomes" id="UP001385951"/>
    </source>
</evidence>